<dbReference type="OrthoDB" id="629492at2759"/>
<dbReference type="SUPFAM" id="SSF52058">
    <property type="entry name" value="L domain-like"/>
    <property type="match status" value="1"/>
</dbReference>
<dbReference type="PANTHER" id="PTHR38926:SF72">
    <property type="entry name" value="IM:7136021-RELATED"/>
    <property type="match status" value="1"/>
</dbReference>
<accession>A0A068RX33</accession>
<dbReference type="VEuPathDB" id="FungiDB:LCOR_05946.1"/>
<dbReference type="AlphaFoldDB" id="A0A068RX33"/>
<dbReference type="EMBL" id="CBTN010000025">
    <property type="protein sequence ID" value="CDH54728.1"/>
    <property type="molecule type" value="Genomic_DNA"/>
</dbReference>
<evidence type="ECO:0000313" key="1">
    <source>
        <dbReference type="EMBL" id="CDH54728.1"/>
    </source>
</evidence>
<keyword evidence="2" id="KW-1185">Reference proteome</keyword>
<dbReference type="PANTHER" id="PTHR38926">
    <property type="entry name" value="F-BOX DOMAIN CONTAINING PROTEIN, EXPRESSED"/>
    <property type="match status" value="1"/>
</dbReference>
<reference evidence="1" key="1">
    <citation type="submission" date="2013-08" db="EMBL/GenBank/DDBJ databases">
        <title>Gene expansion shapes genome architecture in the human pathogen Lichtheimia corymbifera: an evolutionary genomics analysis in the ancient terrestrial Mucorales (Mucoromycotina).</title>
        <authorList>
            <person name="Schwartze V.U."/>
            <person name="Winter S."/>
            <person name="Shelest E."/>
            <person name="Marcet-Houben M."/>
            <person name="Horn F."/>
            <person name="Wehner S."/>
            <person name="Hoffmann K."/>
            <person name="Riege K."/>
            <person name="Sammeth M."/>
            <person name="Nowrousian M."/>
            <person name="Valiante V."/>
            <person name="Linde J."/>
            <person name="Jacobsen I.D."/>
            <person name="Marz M."/>
            <person name="Brakhage A.A."/>
            <person name="Gabaldon T."/>
            <person name="Bocker S."/>
            <person name="Voigt K."/>
        </authorList>
    </citation>
    <scope>NUCLEOTIDE SEQUENCE [LARGE SCALE GENOMIC DNA]</scope>
    <source>
        <strain evidence="1">FSU 9682</strain>
    </source>
</reference>
<comment type="caution">
    <text evidence="1">The sequence shown here is derived from an EMBL/GenBank/DDBJ whole genome shotgun (WGS) entry which is preliminary data.</text>
</comment>
<sequence length="740" mass="84010">MTDLWSDFTQQPILAIQSGTCTNAITDSTRRIQQCVQDQMGHLDNRARALATSGNFEAALRDVARIRQLGPFSAVGYLCEGHVYSLQGRQKAAIAIYDQGLAAVPLSDPSRQQLVKARSMAQERDSTRIDFINKLPLDIITNIAPMILSRQSMTPSEIRQYLDVSRVWREKLLSCIRELDVMSTANDNHVDDKDLLGLIAPYCTTLTIDSKIHRLRQYISDARFPLLRTLNVIEEWDYADCNNNEDDERGSGHFFLDIIVSFRSTATLTHLMLFADESYHIPFADILSNCPSLVDLDISYIDSNMSTAPASCPNMKSLAFRLDEDQYFVMDDITKRFPGLEKLMVSPFHYTRALGIIQDNCPKLKVIGNHGIDDFPARSEYDDTSSAVGVRVLYVNNYITDWVDLDQGETEHMVEFMQRNSGTLEEVLFYAPFPYNGQQGDSHPAASADSNDFTFSRMTNFTQQEICGPQHLHIPRLVAQKSPHLKKFELLRGDFNGDEGPVYVNVGELFDDLIGLYTLESAIVKLTSKDPTVDVGGIERFIQYHSRIDSQLHTLLLPQNVRLSSDVLDSLAALPQLKTLRLGLPLMQGEGVEKVSRFIQKLGSGCPQLKRLELVSKGPIPDIIFSQLSKLNIKSLQLIMLSRAAPASLLSLLECPQLQELHIYPRCRKSDQNNIYIKKMLETHAADITTVARIRMRYNFSPYEAQTEQSKFWLLKDIFRRQKDSWTRWSFKSVSLFLHR</sequence>
<proteinExistence type="predicted"/>
<protein>
    <submittedName>
        <fullName evidence="1">Uncharacterized protein</fullName>
    </submittedName>
</protein>
<dbReference type="Gene3D" id="3.80.10.10">
    <property type="entry name" value="Ribonuclease Inhibitor"/>
    <property type="match status" value="2"/>
</dbReference>
<dbReference type="SUPFAM" id="SSF48452">
    <property type="entry name" value="TPR-like"/>
    <property type="match status" value="1"/>
</dbReference>
<gene>
    <name evidence="1" type="ORF">LCOR_05946.1</name>
</gene>
<evidence type="ECO:0000313" key="2">
    <source>
        <dbReference type="Proteomes" id="UP000027586"/>
    </source>
</evidence>
<dbReference type="Proteomes" id="UP000027586">
    <property type="component" value="Unassembled WGS sequence"/>
</dbReference>
<dbReference type="InterPro" id="IPR011990">
    <property type="entry name" value="TPR-like_helical_dom_sf"/>
</dbReference>
<dbReference type="InterPro" id="IPR032675">
    <property type="entry name" value="LRR_dom_sf"/>
</dbReference>
<name>A0A068RX33_9FUNG</name>
<organism evidence="1 2">
    <name type="scientific">Lichtheimia corymbifera JMRC:FSU:9682</name>
    <dbReference type="NCBI Taxonomy" id="1263082"/>
    <lineage>
        <taxon>Eukaryota</taxon>
        <taxon>Fungi</taxon>
        <taxon>Fungi incertae sedis</taxon>
        <taxon>Mucoromycota</taxon>
        <taxon>Mucoromycotina</taxon>
        <taxon>Mucoromycetes</taxon>
        <taxon>Mucorales</taxon>
        <taxon>Lichtheimiaceae</taxon>
        <taxon>Lichtheimia</taxon>
    </lineage>
</organism>
<dbReference type="Gene3D" id="1.25.40.10">
    <property type="entry name" value="Tetratricopeptide repeat domain"/>
    <property type="match status" value="1"/>
</dbReference>